<protein>
    <submittedName>
        <fullName evidence="2">CSON004796 protein</fullName>
    </submittedName>
</protein>
<keyword evidence="1" id="KW-1133">Transmembrane helix</keyword>
<keyword evidence="1" id="KW-0472">Membrane</keyword>
<reference evidence="2" key="1">
    <citation type="submission" date="2018-07" db="EMBL/GenBank/DDBJ databases">
        <authorList>
            <person name="Quirk P.G."/>
            <person name="Krulwich T.A."/>
        </authorList>
    </citation>
    <scope>NUCLEOTIDE SEQUENCE</scope>
</reference>
<evidence type="ECO:0000256" key="1">
    <source>
        <dbReference type="SAM" id="Phobius"/>
    </source>
</evidence>
<dbReference type="EMBL" id="UFQT01000197">
    <property type="protein sequence ID" value="SSX21577.1"/>
    <property type="molecule type" value="Genomic_DNA"/>
</dbReference>
<proteinExistence type="predicted"/>
<name>A0A336LZB6_CULSO</name>
<feature type="transmembrane region" description="Helical" evidence="1">
    <location>
        <begin position="6"/>
        <end position="26"/>
    </location>
</feature>
<accession>A0A336LZB6</accession>
<dbReference type="OMA" id="MCLTSIT"/>
<dbReference type="AlphaFoldDB" id="A0A336LZB6"/>
<sequence length="109" mass="12509">MYSKKSFYAIILIVMCLTSITLARSYKNSNKRQHKHEKPKQIYNTRETNGPNFFRLLLMRFVYGLAAQMGAEERVADVFGGALVPPNADDDYFDLGLESDEIEDVMGFF</sequence>
<keyword evidence="1" id="KW-0812">Transmembrane</keyword>
<dbReference type="VEuPathDB" id="VectorBase:CSON004796"/>
<organism evidence="2">
    <name type="scientific">Culicoides sonorensis</name>
    <name type="common">Biting midge</name>
    <dbReference type="NCBI Taxonomy" id="179676"/>
    <lineage>
        <taxon>Eukaryota</taxon>
        <taxon>Metazoa</taxon>
        <taxon>Ecdysozoa</taxon>
        <taxon>Arthropoda</taxon>
        <taxon>Hexapoda</taxon>
        <taxon>Insecta</taxon>
        <taxon>Pterygota</taxon>
        <taxon>Neoptera</taxon>
        <taxon>Endopterygota</taxon>
        <taxon>Diptera</taxon>
        <taxon>Nematocera</taxon>
        <taxon>Chironomoidea</taxon>
        <taxon>Ceratopogonidae</taxon>
        <taxon>Ceratopogoninae</taxon>
        <taxon>Culicoides</taxon>
        <taxon>Monoculicoides</taxon>
    </lineage>
</organism>
<evidence type="ECO:0000313" key="2">
    <source>
        <dbReference type="EMBL" id="SSX21577.1"/>
    </source>
</evidence>
<gene>
    <name evidence="2" type="primary">CSON004796</name>
</gene>